<keyword evidence="2" id="KW-1185">Reference proteome</keyword>
<name>A0A5S3N7N3_9FLAO</name>
<dbReference type="RefSeq" id="WP_138534877.1">
    <property type="nucleotide sequence ID" value="NZ_VANR01000002.1"/>
</dbReference>
<dbReference type="AlphaFoldDB" id="A0A5S3N7N3"/>
<reference evidence="1 2" key="1">
    <citation type="submission" date="2019-05" db="EMBL/GenBank/DDBJ databases">
        <title>Polaribacter aestuariivivens sp. nov., isolated from a tidal flat.</title>
        <authorList>
            <person name="Yoon J.-H."/>
        </authorList>
    </citation>
    <scope>NUCLEOTIDE SEQUENCE [LARGE SCALE GENOMIC DNA]</scope>
    <source>
        <strain evidence="1 2">DBTF-3</strain>
    </source>
</reference>
<evidence type="ECO:0008006" key="3">
    <source>
        <dbReference type="Google" id="ProtNLM"/>
    </source>
</evidence>
<dbReference type="Proteomes" id="UP000307140">
    <property type="component" value="Unassembled WGS sequence"/>
</dbReference>
<sequence length="265" mass="31236">MIGKSKVLDTNIEWYDEIDPLSFYEKHFEDTFLSKMHEVYPDFIGIPFSQKISTKNGENSKPDLAMVRNDYKEWYIIEAEMGRHSWDGHVEKQVRVFSTGYYAPKKVAKYINSKNNALDLVELEKMIDNIQPKVMVIVNEPKPQWEIEVKKYNSYLSVFQIYKGLNGFELYRISGDTPFIYRDKSHSAFVKGLSNTMEIYTPTFIGEPNGTDIIIFFRGKKTKWKILKDKAKTYIVISGRTHFLQLEKKYMLYVSNKNEYYLDIN</sequence>
<accession>A0A5S3N7N3</accession>
<comment type="caution">
    <text evidence="1">The sequence shown here is derived from an EMBL/GenBank/DDBJ whole genome shotgun (WGS) entry which is preliminary data.</text>
</comment>
<dbReference type="EMBL" id="VANR01000002">
    <property type="protein sequence ID" value="TMM31147.1"/>
    <property type="molecule type" value="Genomic_DNA"/>
</dbReference>
<evidence type="ECO:0000313" key="2">
    <source>
        <dbReference type="Proteomes" id="UP000307140"/>
    </source>
</evidence>
<protein>
    <recommendedName>
        <fullName evidence="3">DUF4263 domain-containing protein</fullName>
    </recommendedName>
</protein>
<dbReference type="OrthoDB" id="8479669at2"/>
<proteinExistence type="predicted"/>
<evidence type="ECO:0000313" key="1">
    <source>
        <dbReference type="EMBL" id="TMM31147.1"/>
    </source>
</evidence>
<gene>
    <name evidence="1" type="ORF">FDT66_04045</name>
</gene>
<organism evidence="1 2">
    <name type="scientific">Polaribacter aestuariivivens</name>
    <dbReference type="NCBI Taxonomy" id="2304626"/>
    <lineage>
        <taxon>Bacteria</taxon>
        <taxon>Pseudomonadati</taxon>
        <taxon>Bacteroidota</taxon>
        <taxon>Flavobacteriia</taxon>
        <taxon>Flavobacteriales</taxon>
        <taxon>Flavobacteriaceae</taxon>
    </lineage>
</organism>